<comment type="caution">
    <text evidence="2">The sequence shown here is derived from an EMBL/GenBank/DDBJ whole genome shotgun (WGS) entry which is preliminary data.</text>
</comment>
<gene>
    <name evidence="2" type="ORF">GLP40_22260</name>
</gene>
<reference evidence="2 3" key="1">
    <citation type="submission" date="2019-11" db="EMBL/GenBank/DDBJ databases">
        <title>Nocardia sp. nov. CT2-14 isolated from soil.</title>
        <authorList>
            <person name="Kanchanasin P."/>
            <person name="Tanasupawat S."/>
            <person name="Yuki M."/>
            <person name="Kudo T."/>
        </authorList>
    </citation>
    <scope>NUCLEOTIDE SEQUENCE [LARGE SCALE GENOMIC DNA]</scope>
    <source>
        <strain evidence="2 3">CT2-14</strain>
    </source>
</reference>
<dbReference type="Gene3D" id="3.30.450.180">
    <property type="match status" value="1"/>
</dbReference>
<dbReference type="Pfam" id="PF17765">
    <property type="entry name" value="MLTR_LBD"/>
    <property type="match status" value="1"/>
</dbReference>
<evidence type="ECO:0000313" key="3">
    <source>
        <dbReference type="Proteomes" id="UP000432464"/>
    </source>
</evidence>
<dbReference type="GO" id="GO:0003677">
    <property type="term" value="F:DNA binding"/>
    <property type="evidence" value="ECO:0007669"/>
    <property type="project" value="InterPro"/>
</dbReference>
<dbReference type="PROSITE" id="PS50943">
    <property type="entry name" value="HTH_CROC1"/>
    <property type="match status" value="1"/>
</dbReference>
<sequence>MTGEIGSVPEQPLLGLFMRYRRESLGLTQEDVARRMFVSLSLYRKLEKGERPMSPERLADWSVAMEAPEWLLRKMVSVAMPNLMSVETGVWPPALRDEDIEHLEALPFPAFYHRVPEYEVLAANQAAREAFPWLLPAEEHADQPTNVIVQMMTTPLAREVLINWELIVHRLMFVLRVNAPGSVAPERLAQILDACRVNPEFERFWNTDISEEDWNDSRVLVRDPETGGQMALTMRSYNAWHPDNCPYQLFMLTPRASR</sequence>
<dbReference type="EMBL" id="WMBB01000010">
    <property type="protein sequence ID" value="MTE15481.1"/>
    <property type="molecule type" value="Genomic_DNA"/>
</dbReference>
<dbReference type="SUPFAM" id="SSF47413">
    <property type="entry name" value="lambda repressor-like DNA-binding domains"/>
    <property type="match status" value="1"/>
</dbReference>
<dbReference type="Proteomes" id="UP000432464">
    <property type="component" value="Unassembled WGS sequence"/>
</dbReference>
<dbReference type="RefSeq" id="WP_154789909.1">
    <property type="nucleotide sequence ID" value="NZ_WMBB01000010.1"/>
</dbReference>
<accession>A0A6I3L148</accession>
<dbReference type="SMART" id="SM00530">
    <property type="entry name" value="HTH_XRE"/>
    <property type="match status" value="1"/>
</dbReference>
<dbReference type="Gene3D" id="1.10.260.40">
    <property type="entry name" value="lambda repressor-like DNA-binding domains"/>
    <property type="match status" value="1"/>
</dbReference>
<dbReference type="InterPro" id="IPR010982">
    <property type="entry name" value="Lambda_DNA-bd_dom_sf"/>
</dbReference>
<feature type="domain" description="HTH cro/C1-type" evidence="1">
    <location>
        <begin position="18"/>
        <end position="71"/>
    </location>
</feature>
<name>A0A6I3L148_9NOCA</name>
<dbReference type="AlphaFoldDB" id="A0A6I3L148"/>
<evidence type="ECO:0000259" key="1">
    <source>
        <dbReference type="PROSITE" id="PS50943"/>
    </source>
</evidence>
<dbReference type="InterPro" id="IPR001387">
    <property type="entry name" value="Cro/C1-type_HTH"/>
</dbReference>
<proteinExistence type="predicted"/>
<keyword evidence="3" id="KW-1185">Reference proteome</keyword>
<dbReference type="Pfam" id="PF13560">
    <property type="entry name" value="HTH_31"/>
    <property type="match status" value="1"/>
</dbReference>
<evidence type="ECO:0000313" key="2">
    <source>
        <dbReference type="EMBL" id="MTE15481.1"/>
    </source>
</evidence>
<protein>
    <submittedName>
        <fullName evidence="2">Helix-turn-helix domain-containing protein</fullName>
    </submittedName>
</protein>
<dbReference type="InterPro" id="IPR041413">
    <property type="entry name" value="MLTR_LBD"/>
</dbReference>
<dbReference type="CDD" id="cd00093">
    <property type="entry name" value="HTH_XRE"/>
    <property type="match status" value="1"/>
</dbReference>
<organism evidence="2 3">
    <name type="scientific">Nocardia aurantiaca</name>
    <dbReference type="NCBI Taxonomy" id="2675850"/>
    <lineage>
        <taxon>Bacteria</taxon>
        <taxon>Bacillati</taxon>
        <taxon>Actinomycetota</taxon>
        <taxon>Actinomycetes</taxon>
        <taxon>Mycobacteriales</taxon>
        <taxon>Nocardiaceae</taxon>
        <taxon>Nocardia</taxon>
    </lineage>
</organism>
<dbReference type="PANTHER" id="PTHR35010">
    <property type="entry name" value="BLL4672 PROTEIN-RELATED"/>
    <property type="match status" value="1"/>
</dbReference>